<dbReference type="InterPro" id="IPR010583">
    <property type="entry name" value="MipA"/>
</dbReference>
<evidence type="ECO:0000256" key="2">
    <source>
        <dbReference type="ARBA" id="ARBA00005722"/>
    </source>
</evidence>
<organism evidence="7 8">
    <name type="scientific">Sphingopyxis flava</name>
    <dbReference type="NCBI Taxonomy" id="1507287"/>
    <lineage>
        <taxon>Bacteria</taxon>
        <taxon>Pseudomonadati</taxon>
        <taxon>Pseudomonadota</taxon>
        <taxon>Alphaproteobacteria</taxon>
        <taxon>Sphingomonadales</taxon>
        <taxon>Sphingomonadaceae</taxon>
        <taxon>Sphingopyxis</taxon>
    </lineage>
</organism>
<dbReference type="GO" id="GO:0009279">
    <property type="term" value="C:cell outer membrane"/>
    <property type="evidence" value="ECO:0007669"/>
    <property type="project" value="UniProtKB-SubCell"/>
</dbReference>
<evidence type="ECO:0000256" key="5">
    <source>
        <dbReference type="ARBA" id="ARBA00023237"/>
    </source>
</evidence>
<proteinExistence type="inferred from homology"/>
<evidence type="ECO:0000313" key="7">
    <source>
        <dbReference type="EMBL" id="SKB89092.1"/>
    </source>
</evidence>
<accession>A0A1T5EYS5</accession>
<name>A0A1T5EYS5_9SPHN</name>
<dbReference type="AlphaFoldDB" id="A0A1T5EYS5"/>
<comment type="similarity">
    <text evidence="2">Belongs to the MipA/OmpV family.</text>
</comment>
<evidence type="ECO:0000256" key="4">
    <source>
        <dbReference type="ARBA" id="ARBA00023136"/>
    </source>
</evidence>
<evidence type="ECO:0000256" key="3">
    <source>
        <dbReference type="ARBA" id="ARBA00022729"/>
    </source>
</evidence>
<dbReference type="Proteomes" id="UP000190044">
    <property type="component" value="Unassembled WGS sequence"/>
</dbReference>
<dbReference type="EMBL" id="FUYP01000026">
    <property type="protein sequence ID" value="SKB89092.1"/>
    <property type="molecule type" value="Genomic_DNA"/>
</dbReference>
<dbReference type="RefSeq" id="WP_176141649.1">
    <property type="nucleotide sequence ID" value="NZ_FUYP01000026.1"/>
</dbReference>
<evidence type="ECO:0000256" key="6">
    <source>
        <dbReference type="SAM" id="SignalP"/>
    </source>
</evidence>
<reference evidence="8" key="1">
    <citation type="submission" date="2017-02" db="EMBL/GenBank/DDBJ databases">
        <authorList>
            <person name="Varghese N."/>
            <person name="Submissions S."/>
        </authorList>
    </citation>
    <scope>NUCLEOTIDE SEQUENCE [LARGE SCALE GENOMIC DNA]</scope>
    <source>
        <strain evidence="8">R11H</strain>
    </source>
</reference>
<evidence type="ECO:0000313" key="8">
    <source>
        <dbReference type="Proteomes" id="UP000190044"/>
    </source>
</evidence>
<keyword evidence="4" id="KW-0472">Membrane</keyword>
<feature type="signal peptide" evidence="6">
    <location>
        <begin position="1"/>
        <end position="34"/>
    </location>
</feature>
<keyword evidence="3 6" id="KW-0732">Signal</keyword>
<keyword evidence="8" id="KW-1185">Reference proteome</keyword>
<keyword evidence="5" id="KW-0998">Cell outer membrane</keyword>
<comment type="subcellular location">
    <subcellularLocation>
        <location evidence="1">Cell outer membrane</location>
    </subcellularLocation>
</comment>
<dbReference type="Pfam" id="PF06629">
    <property type="entry name" value="MipA"/>
    <property type="match status" value="1"/>
</dbReference>
<dbReference type="PANTHER" id="PTHR38776:SF1">
    <property type="entry name" value="MLTA-INTERACTING PROTEIN-RELATED"/>
    <property type="match status" value="1"/>
</dbReference>
<dbReference type="PANTHER" id="PTHR38776">
    <property type="entry name" value="MLTA-INTERACTING PROTEIN-RELATED"/>
    <property type="match status" value="1"/>
</dbReference>
<evidence type="ECO:0000256" key="1">
    <source>
        <dbReference type="ARBA" id="ARBA00004442"/>
    </source>
</evidence>
<gene>
    <name evidence="7" type="ORF">SAMN06295937_102645</name>
</gene>
<feature type="chain" id="PRO_5012527150" evidence="6">
    <location>
        <begin position="35"/>
        <end position="343"/>
    </location>
</feature>
<protein>
    <submittedName>
        <fullName evidence="7">Outer membrane scaffolding protein for murein synthesis, MipA/OmpV family</fullName>
    </submittedName>
</protein>
<sequence length="343" mass="36225">MDTPVSHADRRPAPALLTAILCAAALAAAATAHARDSGPDTDLSVPDAAGAAPALVPVIPAPASHFQDSEVDQDILLPPARPQDDDPDRKWSRDYLALAAGVVTVPSYLGSDQRAVIPGFYLRGRLSGFSFSTRGTNLQVDLIRQRRGQRVDWKLGPIINLRSDRTGRIKDPQVEALGERKLAVEAGISAGVTYSGLITSKYDQIGFRVVALKDISGRHGSWLASPTIEYGTPISKRAYVGLSASVNVYGKGFGDYYFDIDQAGSDVSGLPVYDGAGRKATAGKYTIGAAGAYSLSGDLRKGFVLIGGVQYGRVASRYAASPIVRIAGDADQWIGGAGIAYQF</sequence>